<feature type="compositionally biased region" description="Polar residues" evidence="1">
    <location>
        <begin position="100"/>
        <end position="109"/>
    </location>
</feature>
<proteinExistence type="predicted"/>
<feature type="compositionally biased region" description="Low complexity" evidence="1">
    <location>
        <begin position="110"/>
        <end position="135"/>
    </location>
</feature>
<accession>A0A6J4JJU4</accession>
<evidence type="ECO:0000313" key="2">
    <source>
        <dbReference type="EMBL" id="CAA9279269.1"/>
    </source>
</evidence>
<feature type="non-terminal residue" evidence="2">
    <location>
        <position position="154"/>
    </location>
</feature>
<gene>
    <name evidence="2" type="ORF">AVDCRST_MAG77-3661</name>
</gene>
<feature type="compositionally biased region" description="Polar residues" evidence="1">
    <location>
        <begin position="19"/>
        <end position="30"/>
    </location>
</feature>
<protein>
    <submittedName>
        <fullName evidence="2">Mobile element protein</fullName>
    </submittedName>
</protein>
<reference evidence="2" key="1">
    <citation type="submission" date="2020-02" db="EMBL/GenBank/DDBJ databases">
        <authorList>
            <person name="Meier V. D."/>
        </authorList>
    </citation>
    <scope>NUCLEOTIDE SEQUENCE</scope>
    <source>
        <strain evidence="2">AVDCRST_MAG77</strain>
    </source>
</reference>
<sequence>PSPASAARWPRHCWRRSGVTCTGSPQRSTSPPGPGCVRATTRAPASVPAAGRARAAPGSARSSSKPPTPLRVPKAHTWRRSTGGWPRAGGRAGPRSRSATPSWSSPTTCSAMAPRTTTSARTTSTSESARRPSAAWSTVWKCWATGSPWNRSPP</sequence>
<organism evidence="2">
    <name type="scientific">uncultured Chloroflexota bacterium</name>
    <dbReference type="NCBI Taxonomy" id="166587"/>
    <lineage>
        <taxon>Bacteria</taxon>
        <taxon>Bacillati</taxon>
        <taxon>Chloroflexota</taxon>
        <taxon>environmental samples</taxon>
    </lineage>
</organism>
<evidence type="ECO:0000256" key="1">
    <source>
        <dbReference type="SAM" id="MobiDB-lite"/>
    </source>
</evidence>
<feature type="region of interest" description="Disordered" evidence="1">
    <location>
        <begin position="16"/>
        <end position="136"/>
    </location>
</feature>
<dbReference type="AlphaFoldDB" id="A0A6J4JJU4"/>
<name>A0A6J4JJU4_9CHLR</name>
<dbReference type="EMBL" id="CADCTC010000203">
    <property type="protein sequence ID" value="CAA9279269.1"/>
    <property type="molecule type" value="Genomic_DNA"/>
</dbReference>
<feature type="non-terminal residue" evidence="2">
    <location>
        <position position="1"/>
    </location>
</feature>
<feature type="compositionally biased region" description="Low complexity" evidence="1">
    <location>
        <begin position="42"/>
        <end position="65"/>
    </location>
</feature>